<sequence length="250" mass="27653">MSAPAPLALLCLPCAGASASMYLRWRRFVPSWVRIVPVELPGRGARMGEAFVEDFDALVARICAEQADAMCGDFALFGHSMGALLAHGVTRRLQSLHRPLPRALLVSGCAAPSRRDPERFDGGEDDASLTAELRKQGGTPEEVFSSEELMRITLDTLRADRRVCRSHAHVAAWPPLPLPIHAFAGRQDDIEVPAMAAWFEETGGICTLDWFDGGHFFLRHHETAFLAALARRLPTHLHQAPLQRIKARYE</sequence>
<evidence type="ECO:0000259" key="2">
    <source>
        <dbReference type="Pfam" id="PF00975"/>
    </source>
</evidence>
<dbReference type="Pfam" id="PF00975">
    <property type="entry name" value="Thioesterase"/>
    <property type="match status" value="1"/>
</dbReference>
<dbReference type="GO" id="GO:0008610">
    <property type="term" value="P:lipid biosynthetic process"/>
    <property type="evidence" value="ECO:0007669"/>
    <property type="project" value="TreeGrafter"/>
</dbReference>
<organism evidence="3 4">
    <name type="scientific">Variovorax boronicumulans</name>
    <dbReference type="NCBI Taxonomy" id="436515"/>
    <lineage>
        <taxon>Bacteria</taxon>
        <taxon>Pseudomonadati</taxon>
        <taxon>Pseudomonadota</taxon>
        <taxon>Betaproteobacteria</taxon>
        <taxon>Burkholderiales</taxon>
        <taxon>Comamonadaceae</taxon>
        <taxon>Variovorax</taxon>
    </lineage>
</organism>
<protein>
    <submittedName>
        <fullName evidence="3">Surfactin synthase thioesterase subunit</fullName>
    </submittedName>
</protein>
<dbReference type="Gene3D" id="3.40.50.1820">
    <property type="entry name" value="alpha/beta hydrolase"/>
    <property type="match status" value="1"/>
</dbReference>
<proteinExistence type="inferred from homology"/>
<dbReference type="InterPro" id="IPR001031">
    <property type="entry name" value="Thioesterase"/>
</dbReference>
<comment type="caution">
    <text evidence="3">The sequence shown here is derived from an EMBL/GenBank/DDBJ whole genome shotgun (WGS) entry which is preliminary data.</text>
</comment>
<dbReference type="InterPro" id="IPR029058">
    <property type="entry name" value="AB_hydrolase_fold"/>
</dbReference>
<dbReference type="AlphaFoldDB" id="A0AAW8D1B8"/>
<dbReference type="PANTHER" id="PTHR11487">
    <property type="entry name" value="THIOESTERASE"/>
    <property type="match status" value="1"/>
</dbReference>
<gene>
    <name evidence="3" type="ORF">J2W31_006577</name>
</gene>
<reference evidence="3" key="1">
    <citation type="submission" date="2023-07" db="EMBL/GenBank/DDBJ databases">
        <title>Sorghum-associated microbial communities from plants grown in Nebraska, USA.</title>
        <authorList>
            <person name="Schachtman D."/>
        </authorList>
    </citation>
    <scope>NUCLEOTIDE SEQUENCE</scope>
    <source>
        <strain evidence="3">DS3754</strain>
    </source>
</reference>
<name>A0AAW8D1B8_9BURK</name>
<evidence type="ECO:0000313" key="3">
    <source>
        <dbReference type="EMBL" id="MDP9897433.1"/>
    </source>
</evidence>
<dbReference type="EMBL" id="JAUSRD010000028">
    <property type="protein sequence ID" value="MDP9897433.1"/>
    <property type="molecule type" value="Genomic_DNA"/>
</dbReference>
<dbReference type="SUPFAM" id="SSF53474">
    <property type="entry name" value="alpha/beta-Hydrolases"/>
    <property type="match status" value="1"/>
</dbReference>
<accession>A0AAW8D1B8</accession>
<evidence type="ECO:0000313" key="4">
    <source>
        <dbReference type="Proteomes" id="UP001242045"/>
    </source>
</evidence>
<dbReference type="Proteomes" id="UP001242045">
    <property type="component" value="Unassembled WGS sequence"/>
</dbReference>
<comment type="similarity">
    <text evidence="1">Belongs to the thioesterase family.</text>
</comment>
<dbReference type="InterPro" id="IPR012223">
    <property type="entry name" value="TEII"/>
</dbReference>
<dbReference type="RefSeq" id="WP_307687367.1">
    <property type="nucleotide sequence ID" value="NZ_JAUSRD010000028.1"/>
</dbReference>
<dbReference type="PANTHER" id="PTHR11487:SF0">
    <property type="entry name" value="S-ACYL FATTY ACID SYNTHASE THIOESTERASE, MEDIUM CHAIN"/>
    <property type="match status" value="1"/>
</dbReference>
<feature type="domain" description="Thioesterase" evidence="2">
    <location>
        <begin position="9"/>
        <end position="229"/>
    </location>
</feature>
<evidence type="ECO:0000256" key="1">
    <source>
        <dbReference type="ARBA" id="ARBA00007169"/>
    </source>
</evidence>